<comment type="caution">
    <text evidence="9">The sequence shown here is derived from an EMBL/GenBank/DDBJ whole genome shotgun (WGS) entry which is preliminary data.</text>
</comment>
<protein>
    <recommendedName>
        <fullName evidence="1">RNA-directed DNA polymerase</fullName>
        <ecNumber evidence="1">2.7.7.49</ecNumber>
    </recommendedName>
</protein>
<dbReference type="EMBL" id="NCKU01005203">
    <property type="protein sequence ID" value="RWS04879.1"/>
    <property type="molecule type" value="Genomic_DNA"/>
</dbReference>
<feature type="domain" description="Reverse transcriptase" evidence="8">
    <location>
        <begin position="510"/>
        <end position="690"/>
    </location>
</feature>
<evidence type="ECO:0000256" key="4">
    <source>
        <dbReference type="ARBA" id="ARBA00022722"/>
    </source>
</evidence>
<keyword evidence="7" id="KW-0695">RNA-directed DNA polymerase</keyword>
<gene>
    <name evidence="9" type="ORF">B4U79_13015</name>
</gene>
<dbReference type="FunFam" id="3.30.70.270:FF:000020">
    <property type="entry name" value="Transposon Tf2-6 polyprotein-like Protein"/>
    <property type="match status" value="1"/>
</dbReference>
<dbReference type="CDD" id="cd09274">
    <property type="entry name" value="RNase_HI_RT_Ty3"/>
    <property type="match status" value="1"/>
</dbReference>
<dbReference type="GO" id="GO:0004519">
    <property type="term" value="F:endonuclease activity"/>
    <property type="evidence" value="ECO:0007669"/>
    <property type="project" value="UniProtKB-KW"/>
</dbReference>
<accession>A0A3S3NS01</accession>
<dbReference type="PANTHER" id="PTHR37984:SF5">
    <property type="entry name" value="PROTEIN NYNRIN-LIKE"/>
    <property type="match status" value="1"/>
</dbReference>
<dbReference type="SUPFAM" id="SSF50630">
    <property type="entry name" value="Acid proteases"/>
    <property type="match status" value="1"/>
</dbReference>
<evidence type="ECO:0000256" key="2">
    <source>
        <dbReference type="ARBA" id="ARBA00022679"/>
    </source>
</evidence>
<dbReference type="Gene3D" id="2.40.70.10">
    <property type="entry name" value="Acid Proteases"/>
    <property type="match status" value="1"/>
</dbReference>
<dbReference type="CDD" id="cd01647">
    <property type="entry name" value="RT_LTR"/>
    <property type="match status" value="1"/>
</dbReference>
<evidence type="ECO:0000313" key="9">
    <source>
        <dbReference type="EMBL" id="RWS04879.1"/>
    </source>
</evidence>
<evidence type="ECO:0000256" key="5">
    <source>
        <dbReference type="ARBA" id="ARBA00022759"/>
    </source>
</evidence>
<keyword evidence="3" id="KW-0548">Nucleotidyltransferase</keyword>
<dbReference type="Pfam" id="PF17917">
    <property type="entry name" value="RT_RNaseH"/>
    <property type="match status" value="1"/>
</dbReference>
<dbReference type="InterPro" id="IPR021109">
    <property type="entry name" value="Peptidase_aspartic_dom_sf"/>
</dbReference>
<dbReference type="PANTHER" id="PTHR37984">
    <property type="entry name" value="PROTEIN CBG26694"/>
    <property type="match status" value="1"/>
</dbReference>
<name>A0A3S3NS01_9ACAR</name>
<dbReference type="GO" id="GO:0003964">
    <property type="term" value="F:RNA-directed DNA polymerase activity"/>
    <property type="evidence" value="ECO:0007669"/>
    <property type="project" value="UniProtKB-KW"/>
</dbReference>
<dbReference type="InterPro" id="IPR043502">
    <property type="entry name" value="DNA/RNA_pol_sf"/>
</dbReference>
<dbReference type="PROSITE" id="PS50878">
    <property type="entry name" value="RT_POL"/>
    <property type="match status" value="1"/>
</dbReference>
<organism evidence="9 10">
    <name type="scientific">Dinothrombium tinctorium</name>
    <dbReference type="NCBI Taxonomy" id="1965070"/>
    <lineage>
        <taxon>Eukaryota</taxon>
        <taxon>Metazoa</taxon>
        <taxon>Ecdysozoa</taxon>
        <taxon>Arthropoda</taxon>
        <taxon>Chelicerata</taxon>
        <taxon>Arachnida</taxon>
        <taxon>Acari</taxon>
        <taxon>Acariformes</taxon>
        <taxon>Trombidiformes</taxon>
        <taxon>Prostigmata</taxon>
        <taxon>Anystina</taxon>
        <taxon>Parasitengona</taxon>
        <taxon>Trombidioidea</taxon>
        <taxon>Trombidiidae</taxon>
        <taxon>Dinothrombium</taxon>
    </lineage>
</organism>
<dbReference type="Proteomes" id="UP000285301">
    <property type="component" value="Unassembled WGS sequence"/>
</dbReference>
<dbReference type="EC" id="2.7.7.49" evidence="1"/>
<evidence type="ECO:0000256" key="6">
    <source>
        <dbReference type="ARBA" id="ARBA00022801"/>
    </source>
</evidence>
<dbReference type="STRING" id="1965070.A0A3S3NS01"/>
<feature type="non-terminal residue" evidence="9">
    <location>
        <position position="955"/>
    </location>
</feature>
<dbReference type="CDD" id="cd00303">
    <property type="entry name" value="retropepsin_like"/>
    <property type="match status" value="1"/>
</dbReference>
<evidence type="ECO:0000256" key="7">
    <source>
        <dbReference type="ARBA" id="ARBA00022918"/>
    </source>
</evidence>
<dbReference type="InterPro" id="IPR050951">
    <property type="entry name" value="Retrovirus_Pol_polyprotein"/>
</dbReference>
<keyword evidence="5" id="KW-0255">Endonuclease</keyword>
<reference evidence="9 10" key="1">
    <citation type="journal article" date="2018" name="Gigascience">
        <title>Genomes of trombidid mites reveal novel predicted allergens and laterally-transferred genes associated with secondary metabolism.</title>
        <authorList>
            <person name="Dong X."/>
            <person name="Chaisiri K."/>
            <person name="Xia D."/>
            <person name="Armstrong S.D."/>
            <person name="Fang Y."/>
            <person name="Donnelly M.J."/>
            <person name="Kadowaki T."/>
            <person name="McGarry J.W."/>
            <person name="Darby A.C."/>
            <person name="Makepeace B.L."/>
        </authorList>
    </citation>
    <scope>NUCLEOTIDE SEQUENCE [LARGE SCALE GENOMIC DNA]</scope>
    <source>
        <strain evidence="9">UoL-WK</strain>
    </source>
</reference>
<dbReference type="AlphaFoldDB" id="A0A3S3NS01"/>
<dbReference type="Gene3D" id="3.10.10.10">
    <property type="entry name" value="HIV Type 1 Reverse Transcriptase, subunit A, domain 1"/>
    <property type="match status" value="1"/>
</dbReference>
<dbReference type="InterPro" id="IPR041373">
    <property type="entry name" value="RT_RNaseH"/>
</dbReference>
<evidence type="ECO:0000256" key="3">
    <source>
        <dbReference type="ARBA" id="ARBA00022695"/>
    </source>
</evidence>
<keyword evidence="2" id="KW-0808">Transferase</keyword>
<dbReference type="Gene3D" id="3.30.70.270">
    <property type="match status" value="2"/>
</dbReference>
<evidence type="ECO:0000259" key="8">
    <source>
        <dbReference type="PROSITE" id="PS50878"/>
    </source>
</evidence>
<dbReference type="Pfam" id="PF00078">
    <property type="entry name" value="RVT_1"/>
    <property type="match status" value="1"/>
</dbReference>
<dbReference type="InterPro" id="IPR000477">
    <property type="entry name" value="RT_dom"/>
</dbReference>
<dbReference type="OrthoDB" id="6623999at2759"/>
<sequence length="955" mass="110037">MDAEDNVGYKIGAVDRIVPEYLFIIMLFQFYVVCENDIKKISKFRPSEGEWIAVPEARQELSHHPISSKNSFVRQIADIRNHRTVTLRLTDEESTPYLDGDLMGSPSNDDLLEDVISVGQSSNSSDSILMANAMKEIVKMQQESMKTLLAVVNQSLLRRESKMQVTRFDGTIEDAKIWMKSYEKACKCNQWDSDEQKINNLKPHLEGIALKWFNSRLAEDYQEDWEEWKESFLISFSQNRFQMAFKALNWQYRGGPLMDFYYEKQRLLQMAFENLNDFNFINLIALGLPSDMQQQLLQQPLSTREDLRKAFDKLKPILKDKGKNIEQIKAPIGPKASSQFFTLLVNNKPAITLFDTGSTVNLINVLFVKRYQFDIINSSSLLRDYNGITFPHIGSVKTILSFNGKTIVDEAIISTRLDYDFLLGFPAISALKLCWDFSNGQISNIYQVVTILSAEDAKSTFPNLIPDGKVRDPIFEVDFSIRTDYVVKKKPYRMSHEKRIWLKNHINDLISKGWLSHSDSEYASPTIVVPKENGDLRACQDYREINKLTELDPYPVQSIDDIINDFGGCTRFTKLDLKDAFRLIGLTITTRKYTAFVTEEGHYEWNRLPYGWKNSPAKFQRIVGKVLSDVPVTYKFRHYVDDIGIGGRTDEELGAATYEVLKRLNSAQLYVNFEKSVFNVPKIKFVGRYLDGFSKSTKQESIEKVKLMKRPQNVHEVRCFTGLTGHFRAFIKNYADIVRPLDELKKKDVPFIWTAQCEDSFITLKEKISSNPILQVPDWSLPFELCTDASHYGTGSILYQRDIKLAKNLQLRVIGYQSYTFNKAEINYPTTQKEALAVIKALKYFRGLIDGKEITVHTDHQALTHIITLKEPKGRIGRWQIFLQSFQININHRSGKELTNADAISRLCLDIKQVSSIQTPIRFNIKDGHRFIVKPEERKVILWKYHDDISSGGHS</sequence>
<dbReference type="InterPro" id="IPR043128">
    <property type="entry name" value="Rev_trsase/Diguanyl_cyclase"/>
</dbReference>
<dbReference type="GO" id="GO:0016787">
    <property type="term" value="F:hydrolase activity"/>
    <property type="evidence" value="ECO:0007669"/>
    <property type="project" value="UniProtKB-KW"/>
</dbReference>
<evidence type="ECO:0000313" key="10">
    <source>
        <dbReference type="Proteomes" id="UP000285301"/>
    </source>
</evidence>
<proteinExistence type="predicted"/>
<keyword evidence="10" id="KW-1185">Reference proteome</keyword>
<keyword evidence="4" id="KW-0540">Nuclease</keyword>
<evidence type="ECO:0000256" key="1">
    <source>
        <dbReference type="ARBA" id="ARBA00012493"/>
    </source>
</evidence>
<dbReference type="SUPFAM" id="SSF56672">
    <property type="entry name" value="DNA/RNA polymerases"/>
    <property type="match status" value="1"/>
</dbReference>
<keyword evidence="6" id="KW-0378">Hydrolase</keyword>